<feature type="transmembrane region" description="Helical" evidence="1">
    <location>
        <begin position="33"/>
        <end position="54"/>
    </location>
</feature>
<keyword evidence="1" id="KW-0472">Membrane</keyword>
<organism evidence="2 3">
    <name type="scientific">Pristionchus entomophagus</name>
    <dbReference type="NCBI Taxonomy" id="358040"/>
    <lineage>
        <taxon>Eukaryota</taxon>
        <taxon>Metazoa</taxon>
        <taxon>Ecdysozoa</taxon>
        <taxon>Nematoda</taxon>
        <taxon>Chromadorea</taxon>
        <taxon>Rhabditida</taxon>
        <taxon>Rhabditina</taxon>
        <taxon>Diplogasteromorpha</taxon>
        <taxon>Diplogasteroidea</taxon>
        <taxon>Neodiplogasteridae</taxon>
        <taxon>Pristionchus</taxon>
    </lineage>
</organism>
<keyword evidence="1" id="KW-1133">Transmembrane helix</keyword>
<dbReference type="Proteomes" id="UP001432027">
    <property type="component" value="Unassembled WGS sequence"/>
</dbReference>
<evidence type="ECO:0000313" key="3">
    <source>
        <dbReference type="Proteomes" id="UP001432027"/>
    </source>
</evidence>
<feature type="transmembrane region" description="Helical" evidence="1">
    <location>
        <begin position="61"/>
        <end position="82"/>
    </location>
</feature>
<protein>
    <recommendedName>
        <fullName evidence="4">Tetraspannin</fullName>
    </recommendedName>
</protein>
<feature type="transmembrane region" description="Helical" evidence="1">
    <location>
        <begin position="152"/>
        <end position="172"/>
    </location>
</feature>
<evidence type="ECO:0008006" key="4">
    <source>
        <dbReference type="Google" id="ProtNLM"/>
    </source>
</evidence>
<keyword evidence="3" id="KW-1185">Reference proteome</keyword>
<gene>
    <name evidence="2" type="ORF">PENTCL1PPCAC_26531</name>
</gene>
<sequence length="207" mass="23409">IEMLPSSASYSIPDGTYHSSSSICFGLFPIKDIARLVALYILITCLLLSTLSFFKYGFNEIVFTIVCVLFTLHASSLVYGVFLENRTALVPFLVFQGIGIILCIFAFLSFLLIGLTTSFIEEQHIHNEELRSLYENHGWNPDDRRVRRLGSLLLGLFALLNILLQIVCWWTILSHYNHLDPNRDRHIGYSKGVITPTTGTSLKDDGF</sequence>
<keyword evidence="1" id="KW-0812">Transmembrane</keyword>
<accession>A0AAV5UC09</accession>
<feature type="transmembrane region" description="Helical" evidence="1">
    <location>
        <begin position="88"/>
        <end position="113"/>
    </location>
</feature>
<comment type="caution">
    <text evidence="2">The sequence shown here is derived from an EMBL/GenBank/DDBJ whole genome shotgun (WGS) entry which is preliminary data.</text>
</comment>
<evidence type="ECO:0000313" key="2">
    <source>
        <dbReference type="EMBL" id="GMT04357.1"/>
    </source>
</evidence>
<feature type="non-terminal residue" evidence="2">
    <location>
        <position position="1"/>
    </location>
</feature>
<name>A0AAV5UC09_9BILA</name>
<proteinExistence type="predicted"/>
<evidence type="ECO:0000256" key="1">
    <source>
        <dbReference type="SAM" id="Phobius"/>
    </source>
</evidence>
<dbReference type="EMBL" id="BTSX01000006">
    <property type="protein sequence ID" value="GMT04357.1"/>
    <property type="molecule type" value="Genomic_DNA"/>
</dbReference>
<dbReference type="AlphaFoldDB" id="A0AAV5UC09"/>
<reference evidence="2" key="1">
    <citation type="submission" date="2023-10" db="EMBL/GenBank/DDBJ databases">
        <title>Genome assembly of Pristionchus species.</title>
        <authorList>
            <person name="Yoshida K."/>
            <person name="Sommer R.J."/>
        </authorList>
    </citation>
    <scope>NUCLEOTIDE SEQUENCE</scope>
    <source>
        <strain evidence="2">RS0144</strain>
    </source>
</reference>